<dbReference type="HAMAP" id="MF_00203">
    <property type="entry name" value="UvrC"/>
    <property type="match status" value="1"/>
</dbReference>
<reference evidence="11 12" key="1">
    <citation type="submission" date="2023-03" db="EMBL/GenBank/DDBJ databases">
        <title>Description of Hydrogenimonas sp. ISO32.</title>
        <authorList>
            <person name="Mino S."/>
            <person name="Fukazawa S."/>
            <person name="Sawabe T."/>
        </authorList>
    </citation>
    <scope>NUCLEOTIDE SEQUENCE [LARGE SCALE GENOMIC DNA]</scope>
    <source>
        <strain evidence="11 12">ISO32</strain>
    </source>
</reference>
<dbReference type="Pfam" id="PF14520">
    <property type="entry name" value="HHH_5"/>
    <property type="match status" value="1"/>
</dbReference>
<evidence type="ECO:0000259" key="9">
    <source>
        <dbReference type="PROSITE" id="PS50164"/>
    </source>
</evidence>
<feature type="domain" description="UvrC family homology region profile" evidence="10">
    <location>
        <begin position="252"/>
        <end position="460"/>
    </location>
</feature>
<dbReference type="Pfam" id="PF08459">
    <property type="entry name" value="UvrC_RNaseH_dom"/>
    <property type="match status" value="1"/>
</dbReference>
<organism evidence="11 12">
    <name type="scientific">Hydrogenimonas cancrithermarum</name>
    <dbReference type="NCBI Taxonomy" id="2993563"/>
    <lineage>
        <taxon>Bacteria</taxon>
        <taxon>Pseudomonadati</taxon>
        <taxon>Campylobacterota</taxon>
        <taxon>Epsilonproteobacteria</taxon>
        <taxon>Campylobacterales</taxon>
        <taxon>Hydrogenimonadaceae</taxon>
        <taxon>Hydrogenimonas</taxon>
    </lineage>
</organism>
<dbReference type="InterPro" id="IPR000305">
    <property type="entry name" value="GIY-YIG_endonuc"/>
</dbReference>
<dbReference type="PROSITE" id="PS50151">
    <property type="entry name" value="UVR"/>
    <property type="match status" value="1"/>
</dbReference>
<dbReference type="PROSITE" id="PS50164">
    <property type="entry name" value="GIY_YIG"/>
    <property type="match status" value="1"/>
</dbReference>
<dbReference type="InterPro" id="IPR035901">
    <property type="entry name" value="GIY-YIG_endonuc_sf"/>
</dbReference>
<dbReference type="Gene3D" id="1.10.150.20">
    <property type="entry name" value="5' to 3' exonuclease, C-terminal subdomain"/>
    <property type="match status" value="1"/>
</dbReference>
<keyword evidence="5 7" id="KW-0234">DNA repair</keyword>
<keyword evidence="6 7" id="KW-0742">SOS response</keyword>
<dbReference type="EMBL" id="AP027370">
    <property type="protein sequence ID" value="BDY13514.1"/>
    <property type="molecule type" value="Genomic_DNA"/>
</dbReference>
<dbReference type="SMART" id="SM00465">
    <property type="entry name" value="GIYc"/>
    <property type="match status" value="1"/>
</dbReference>
<dbReference type="SUPFAM" id="SSF82771">
    <property type="entry name" value="GIY-YIG endonuclease"/>
    <property type="match status" value="1"/>
</dbReference>
<dbReference type="InterPro" id="IPR038476">
    <property type="entry name" value="UvrC_RNase_H_dom_sf"/>
</dbReference>
<evidence type="ECO:0000256" key="3">
    <source>
        <dbReference type="ARBA" id="ARBA00022769"/>
    </source>
</evidence>
<evidence type="ECO:0000256" key="4">
    <source>
        <dbReference type="ARBA" id="ARBA00022881"/>
    </source>
</evidence>
<comment type="function">
    <text evidence="7">The UvrABC repair system catalyzes the recognition and processing of DNA lesions. UvrC both incises the 5' and 3' sides of the lesion. The N-terminal half is responsible for the 3' incision and the C-terminal half is responsible for the 5' incision.</text>
</comment>
<evidence type="ECO:0000313" key="12">
    <source>
        <dbReference type="Proteomes" id="UP001321445"/>
    </source>
</evidence>
<evidence type="ECO:0000313" key="11">
    <source>
        <dbReference type="EMBL" id="BDY13514.1"/>
    </source>
</evidence>
<dbReference type="RefSeq" id="WP_286336464.1">
    <property type="nucleotide sequence ID" value="NZ_AP027370.1"/>
</dbReference>
<dbReference type="Pfam" id="PF02151">
    <property type="entry name" value="UVR"/>
    <property type="match status" value="1"/>
</dbReference>
<evidence type="ECO:0000256" key="2">
    <source>
        <dbReference type="ARBA" id="ARBA00022763"/>
    </source>
</evidence>
<accession>A0ABN6WYX1</accession>
<evidence type="ECO:0000256" key="5">
    <source>
        <dbReference type="ARBA" id="ARBA00023204"/>
    </source>
</evidence>
<feature type="domain" description="UVR" evidence="8">
    <location>
        <begin position="201"/>
        <end position="236"/>
    </location>
</feature>
<dbReference type="InterPro" id="IPR010994">
    <property type="entry name" value="RuvA_2-like"/>
</dbReference>
<evidence type="ECO:0000256" key="7">
    <source>
        <dbReference type="HAMAP-Rule" id="MF_00203"/>
    </source>
</evidence>
<dbReference type="PANTHER" id="PTHR30562:SF1">
    <property type="entry name" value="UVRABC SYSTEM PROTEIN C"/>
    <property type="match status" value="1"/>
</dbReference>
<keyword evidence="3 7" id="KW-0228">DNA excision</keyword>
<keyword evidence="12" id="KW-1185">Reference proteome</keyword>
<dbReference type="SUPFAM" id="SSF47781">
    <property type="entry name" value="RuvA domain 2-like"/>
    <property type="match status" value="1"/>
</dbReference>
<dbReference type="PANTHER" id="PTHR30562">
    <property type="entry name" value="UVRC/OXIDOREDUCTASE"/>
    <property type="match status" value="1"/>
</dbReference>
<keyword evidence="1 7" id="KW-0963">Cytoplasm</keyword>
<keyword evidence="4 7" id="KW-0267">Excision nuclease</keyword>
<dbReference type="InterPro" id="IPR047296">
    <property type="entry name" value="GIY-YIG_UvrC_Cho"/>
</dbReference>
<dbReference type="InterPro" id="IPR004791">
    <property type="entry name" value="UvrC"/>
</dbReference>
<dbReference type="Pfam" id="PF01541">
    <property type="entry name" value="GIY-YIG"/>
    <property type="match status" value="1"/>
</dbReference>
<dbReference type="NCBIfam" id="TIGR00194">
    <property type="entry name" value="uvrC"/>
    <property type="match status" value="1"/>
</dbReference>
<evidence type="ECO:0000256" key="6">
    <source>
        <dbReference type="ARBA" id="ARBA00023236"/>
    </source>
</evidence>
<feature type="domain" description="GIY-YIG" evidence="9">
    <location>
        <begin position="10"/>
        <end position="95"/>
    </location>
</feature>
<dbReference type="Pfam" id="PF22920">
    <property type="entry name" value="UvrC_RNaseH"/>
    <property type="match status" value="1"/>
</dbReference>
<proteinExistence type="inferred from homology"/>
<dbReference type="PROSITE" id="PS50165">
    <property type="entry name" value="UVRC"/>
    <property type="match status" value="1"/>
</dbReference>
<comment type="subcellular location">
    <subcellularLocation>
        <location evidence="7">Cytoplasm</location>
    </subcellularLocation>
</comment>
<sequence>MIESVKNLPDKPGIYQYFDKDGKLLYVGKAKSLKKRVKSYFRFTPTLAPAPTLGPRIYQMVAQAVRIETIVTPSESDALLLENSLIKQLKPKYNILLRDDKTYPYIYIDLSEPFPRFELTRKVVKGKRVKYFGPFPHGARAILDSLYELVPLVQKKGCLKGKKACLFHQIGRCMAPCEGKIDEKEYAELVEEAFSYIHHKKRLQRALEKRMHFYAESLRFEEAAQIRDRIEAIGKIEEFSSADLARLEDLDIFAAAFDDEGGVLVRLFMREGKIVASSHTYLHLHDETDLSEVYRRSILEFYGSETPFTATAILTAHPFDEQEELSALLSERIGKHIAITTPKRGDKRRLTELGVQNAKELLRQKSLRPKPELPEKIRDLLGLRQAPERIEIFDNSHLAGEAPVGAMVVREKEKWDKSSYRHYNLTARDEYHQMEQMLSQRIGSFEKSPPPDLWVIDGGETLRQLALTLLKRKGVDLPVVGIAKEKIDAKAHRAKGAAKDILYTDEGEMRLMPSDARLQWFQRLRDEAHRFAIAFHKKQRLKEDKKISLLEAKGIGPAKVKRLIDYFGTFDAIKEADLETLGRVLNKKDAQSIYLYLHPPSTDE</sequence>
<dbReference type="Gene3D" id="3.30.420.340">
    <property type="entry name" value="UvrC, RNAse H endonuclease domain"/>
    <property type="match status" value="1"/>
</dbReference>
<protein>
    <recommendedName>
        <fullName evidence="7">UvrABC system protein C</fullName>
        <shortName evidence="7">Protein UvrC</shortName>
    </recommendedName>
    <alternativeName>
        <fullName evidence="7">Excinuclease ABC subunit C</fullName>
    </alternativeName>
</protein>
<dbReference type="Proteomes" id="UP001321445">
    <property type="component" value="Chromosome"/>
</dbReference>
<evidence type="ECO:0000259" key="10">
    <source>
        <dbReference type="PROSITE" id="PS50165"/>
    </source>
</evidence>
<dbReference type="CDD" id="cd10434">
    <property type="entry name" value="GIY-YIG_UvrC_Cho"/>
    <property type="match status" value="1"/>
</dbReference>
<comment type="subunit">
    <text evidence="7">Interacts with UvrB in an incision complex.</text>
</comment>
<name>A0ABN6WYX1_9BACT</name>
<evidence type="ECO:0000256" key="1">
    <source>
        <dbReference type="ARBA" id="ARBA00022490"/>
    </source>
</evidence>
<dbReference type="InterPro" id="IPR001943">
    <property type="entry name" value="UVR_dom"/>
</dbReference>
<dbReference type="Gene3D" id="3.40.1440.10">
    <property type="entry name" value="GIY-YIG endonuclease"/>
    <property type="match status" value="1"/>
</dbReference>
<dbReference type="Gene3D" id="4.10.860.10">
    <property type="entry name" value="UVR domain"/>
    <property type="match status" value="1"/>
</dbReference>
<evidence type="ECO:0000259" key="8">
    <source>
        <dbReference type="PROSITE" id="PS50151"/>
    </source>
</evidence>
<dbReference type="InterPro" id="IPR036876">
    <property type="entry name" value="UVR_dom_sf"/>
</dbReference>
<dbReference type="InterPro" id="IPR050066">
    <property type="entry name" value="UvrABC_protein_C"/>
</dbReference>
<keyword evidence="2 7" id="KW-0227">DNA damage</keyword>
<dbReference type="SUPFAM" id="SSF46600">
    <property type="entry name" value="C-terminal UvrC-binding domain of UvrB"/>
    <property type="match status" value="1"/>
</dbReference>
<comment type="similarity">
    <text evidence="7">Belongs to the UvrC family.</text>
</comment>
<gene>
    <name evidence="7 11" type="primary">uvrC</name>
    <name evidence="11" type="ORF">HCR_18260</name>
</gene>
<dbReference type="InterPro" id="IPR001162">
    <property type="entry name" value="UvrC_RNase_H_dom"/>
</dbReference>